<comment type="caution">
    <text evidence="1">The sequence shown here is derived from an EMBL/GenBank/DDBJ whole genome shotgun (WGS) entry which is preliminary data.</text>
</comment>
<protein>
    <submittedName>
        <fullName evidence="1">MULE domain-containing protein</fullName>
    </submittedName>
</protein>
<evidence type="ECO:0000313" key="2">
    <source>
        <dbReference type="Proteomes" id="UP000478052"/>
    </source>
</evidence>
<sequence length="76" mass="8904">MYTVNVWKNEFYVPVIYAFLKSKSTEIYSTLWTTIKDLCLELLGQNLEVKFLHLDFEKSAHISVKNVFPNCRIIGC</sequence>
<accession>A0A6G0YQC6</accession>
<organism evidence="1 2">
    <name type="scientific">Aphis craccivora</name>
    <name type="common">Cowpea aphid</name>
    <dbReference type="NCBI Taxonomy" id="307492"/>
    <lineage>
        <taxon>Eukaryota</taxon>
        <taxon>Metazoa</taxon>
        <taxon>Ecdysozoa</taxon>
        <taxon>Arthropoda</taxon>
        <taxon>Hexapoda</taxon>
        <taxon>Insecta</taxon>
        <taxon>Pterygota</taxon>
        <taxon>Neoptera</taxon>
        <taxon>Paraneoptera</taxon>
        <taxon>Hemiptera</taxon>
        <taxon>Sternorrhyncha</taxon>
        <taxon>Aphidomorpha</taxon>
        <taxon>Aphidoidea</taxon>
        <taxon>Aphididae</taxon>
        <taxon>Aphidini</taxon>
        <taxon>Aphis</taxon>
        <taxon>Aphis</taxon>
    </lineage>
</organism>
<dbReference type="AlphaFoldDB" id="A0A6G0YQC6"/>
<dbReference type="EMBL" id="VUJU01002820">
    <property type="protein sequence ID" value="KAF0759990.1"/>
    <property type="molecule type" value="Genomic_DNA"/>
</dbReference>
<evidence type="ECO:0000313" key="1">
    <source>
        <dbReference type="EMBL" id="KAF0759990.1"/>
    </source>
</evidence>
<name>A0A6G0YQC6_APHCR</name>
<reference evidence="1 2" key="1">
    <citation type="submission" date="2019-08" db="EMBL/GenBank/DDBJ databases">
        <title>Whole genome of Aphis craccivora.</title>
        <authorList>
            <person name="Voronova N.V."/>
            <person name="Shulinski R.S."/>
            <person name="Bandarenka Y.V."/>
            <person name="Zhorov D.G."/>
            <person name="Warner D."/>
        </authorList>
    </citation>
    <scope>NUCLEOTIDE SEQUENCE [LARGE SCALE GENOMIC DNA]</scope>
    <source>
        <strain evidence="1">180601</strain>
        <tissue evidence="1">Whole Body</tissue>
    </source>
</reference>
<gene>
    <name evidence="1" type="ORF">FWK35_00021421</name>
</gene>
<proteinExistence type="predicted"/>
<keyword evidence="2" id="KW-1185">Reference proteome</keyword>
<dbReference type="OrthoDB" id="6621062at2759"/>
<dbReference type="Proteomes" id="UP000478052">
    <property type="component" value="Unassembled WGS sequence"/>
</dbReference>